<dbReference type="InterPro" id="IPR016187">
    <property type="entry name" value="CTDL_fold"/>
</dbReference>
<dbReference type="SUPFAM" id="SSF56436">
    <property type="entry name" value="C-type lectin-like"/>
    <property type="match status" value="1"/>
</dbReference>
<evidence type="ECO:0000313" key="3">
    <source>
        <dbReference type="EMBL" id="SPE78249.1"/>
    </source>
</evidence>
<dbReference type="InterPro" id="IPR051043">
    <property type="entry name" value="Sulfatase_Mod_Factor_Kinase"/>
</dbReference>
<dbReference type="PANTHER" id="PTHR23150">
    <property type="entry name" value="SULFATASE MODIFYING FACTOR 1, 2"/>
    <property type="match status" value="1"/>
</dbReference>
<dbReference type="Proteomes" id="UP000238180">
    <property type="component" value="Unassembled WGS sequence"/>
</dbReference>
<dbReference type="GO" id="GO:0120147">
    <property type="term" value="F:formylglycine-generating oxidase activity"/>
    <property type="evidence" value="ECO:0007669"/>
    <property type="project" value="TreeGrafter"/>
</dbReference>
<dbReference type="AlphaFoldDB" id="A0A2N9PD22"/>
<dbReference type="EC" id="2.7.11.1" evidence="3"/>
<dbReference type="Pfam" id="PF03781">
    <property type="entry name" value="FGE-sulfatase"/>
    <property type="match status" value="1"/>
</dbReference>
<dbReference type="RefSeq" id="WP_105196767.1">
    <property type="nucleotide sequence ID" value="NZ_OLKH01000122.1"/>
</dbReference>
<evidence type="ECO:0000313" key="2">
    <source>
        <dbReference type="EMBL" id="RVU90182.1"/>
    </source>
</evidence>
<dbReference type="Proteomes" id="UP000288951">
    <property type="component" value="Unassembled WGS sequence"/>
</dbReference>
<dbReference type="GO" id="GO:0004674">
    <property type="term" value="F:protein serine/threonine kinase activity"/>
    <property type="evidence" value="ECO:0007669"/>
    <property type="project" value="UniProtKB-EC"/>
</dbReference>
<dbReference type="PROSITE" id="PS51257">
    <property type="entry name" value="PROKAR_LIPOPROTEIN"/>
    <property type="match status" value="1"/>
</dbReference>
<dbReference type="OrthoDB" id="9768004at2"/>
<keyword evidence="5" id="KW-1185">Reference proteome</keyword>
<dbReference type="EMBL" id="OLKH01000122">
    <property type="protein sequence ID" value="SPE78249.1"/>
    <property type="molecule type" value="Genomic_DNA"/>
</dbReference>
<reference evidence="3" key="1">
    <citation type="submission" date="2018-02" db="EMBL/GenBank/DDBJ databases">
        <authorList>
            <person name="Cohen D.B."/>
            <person name="Kent A.D."/>
        </authorList>
    </citation>
    <scope>NUCLEOTIDE SEQUENCE [LARGE SCALE GENOMIC DNA]</scope>
    <source>
        <strain evidence="3">CIP109753</strain>
    </source>
</reference>
<keyword evidence="3" id="KW-0418">Kinase</keyword>
<name>A0A2N9PD22_9FLAO</name>
<gene>
    <name evidence="3" type="primary">pkn1_2</name>
    <name evidence="2" type="ORF">EH230_04320</name>
    <name evidence="3" type="ORF">FLACOL_02264</name>
</gene>
<evidence type="ECO:0000313" key="4">
    <source>
        <dbReference type="Proteomes" id="UP000238180"/>
    </source>
</evidence>
<dbReference type="InterPro" id="IPR005532">
    <property type="entry name" value="SUMF_dom"/>
</dbReference>
<dbReference type="EMBL" id="RQSM01000003">
    <property type="protein sequence ID" value="RVU90182.1"/>
    <property type="molecule type" value="Genomic_DNA"/>
</dbReference>
<dbReference type="PANTHER" id="PTHR23150:SF19">
    <property type="entry name" value="FORMYLGLYCINE-GENERATING ENZYME"/>
    <property type="match status" value="1"/>
</dbReference>
<reference evidence="2" key="2">
    <citation type="submission" date="2018-12" db="EMBL/GenBank/DDBJ databases">
        <title>Draft genome sequence of Flaovobacterium columnare ARS1 isolated from channel catfish in Alabama.</title>
        <authorList>
            <person name="Cai W."/>
            <person name="Arias C."/>
        </authorList>
    </citation>
    <scope>NUCLEOTIDE SEQUENCE [LARGE SCALE GENOMIC DNA]</scope>
    <source>
        <strain evidence="2">ARS1</strain>
    </source>
</reference>
<organism evidence="3 4">
    <name type="scientific">Flavobacterium columnare</name>
    <dbReference type="NCBI Taxonomy" id="996"/>
    <lineage>
        <taxon>Bacteria</taxon>
        <taxon>Pseudomonadati</taxon>
        <taxon>Bacteroidota</taxon>
        <taxon>Flavobacteriia</taxon>
        <taxon>Flavobacteriales</taxon>
        <taxon>Flavobacteriaceae</taxon>
        <taxon>Flavobacterium</taxon>
    </lineage>
</organism>
<proteinExistence type="predicted"/>
<evidence type="ECO:0000259" key="1">
    <source>
        <dbReference type="Pfam" id="PF03781"/>
    </source>
</evidence>
<sequence length="281" mass="32715">MQRLYFLLILILFISCQKKTDLKTNRNINKPSFSTLKDKSFGVETPMVYIKGGSYIPLYGKSNTEVNVTHFYMDVYPVTNKDFLSFVKTNKKWQKLNVKKIFADDNYLKNWKSNTEIEDKKKSNYPVTNVSWYAANAYCQCQGKRLATVDEWEYVAMANDKLPDARKQKSYNQLILDWYEKPQAFNNEVGKTFKNYYGVYDLHGLVWEWTSDFSSILLTGESRNDVNTDKNLFCGSGSLNASDLMNYAAFMRYAFRSSVKARYAIQNLGFRCVKDSLKIKN</sequence>
<feature type="domain" description="Sulfatase-modifying factor enzyme-like" evidence="1">
    <location>
        <begin position="63"/>
        <end position="274"/>
    </location>
</feature>
<dbReference type="InterPro" id="IPR042095">
    <property type="entry name" value="SUMF_sf"/>
</dbReference>
<dbReference type="Gene3D" id="3.90.1580.10">
    <property type="entry name" value="paralog of FGE (formylglycine-generating enzyme)"/>
    <property type="match status" value="1"/>
</dbReference>
<accession>A0A2N9PD22</accession>
<protein>
    <submittedName>
        <fullName evidence="2">Formylglycine-generating enzyme family protein</fullName>
    </submittedName>
    <submittedName>
        <fullName evidence="3">Serine/threonine-protein kinase pkn1</fullName>
        <ecNumber evidence="3">2.7.11.1</ecNumber>
    </submittedName>
</protein>
<keyword evidence="3" id="KW-0808">Transferase</keyword>
<evidence type="ECO:0000313" key="5">
    <source>
        <dbReference type="Proteomes" id="UP000288951"/>
    </source>
</evidence>